<keyword evidence="5 7" id="KW-0456">Lyase</keyword>
<dbReference type="PANTHER" id="PTHR11999:SF70">
    <property type="entry name" value="MIP05841P"/>
    <property type="match status" value="1"/>
</dbReference>
<reference evidence="8 9" key="1">
    <citation type="journal article" date="2011" name="Science">
        <title>The Selaginella genome identifies genetic changes associated with the evolution of vascular plants.</title>
        <authorList>
            <person name="Banks J.A."/>
            <person name="Nishiyama T."/>
            <person name="Hasebe M."/>
            <person name="Bowman J.L."/>
            <person name="Gribskov M."/>
            <person name="dePamphilis C."/>
            <person name="Albert V.A."/>
            <person name="Aono N."/>
            <person name="Aoyama T."/>
            <person name="Ambrose B.A."/>
            <person name="Ashton N.W."/>
            <person name="Axtell M.J."/>
            <person name="Barker E."/>
            <person name="Barker M.S."/>
            <person name="Bennetzen J.L."/>
            <person name="Bonawitz N.D."/>
            <person name="Chapple C."/>
            <person name="Cheng C."/>
            <person name="Correa L.G."/>
            <person name="Dacre M."/>
            <person name="DeBarry J."/>
            <person name="Dreyer I."/>
            <person name="Elias M."/>
            <person name="Engstrom E.M."/>
            <person name="Estelle M."/>
            <person name="Feng L."/>
            <person name="Finet C."/>
            <person name="Floyd S.K."/>
            <person name="Frommer W.B."/>
            <person name="Fujita T."/>
            <person name="Gramzow L."/>
            <person name="Gutensohn M."/>
            <person name="Harholt J."/>
            <person name="Hattori M."/>
            <person name="Heyl A."/>
            <person name="Hirai T."/>
            <person name="Hiwatashi Y."/>
            <person name="Ishikawa M."/>
            <person name="Iwata M."/>
            <person name="Karol K.G."/>
            <person name="Koehler B."/>
            <person name="Kolukisaoglu U."/>
            <person name="Kubo M."/>
            <person name="Kurata T."/>
            <person name="Lalonde S."/>
            <person name="Li K."/>
            <person name="Li Y."/>
            <person name="Litt A."/>
            <person name="Lyons E."/>
            <person name="Manning G."/>
            <person name="Maruyama T."/>
            <person name="Michael T.P."/>
            <person name="Mikami K."/>
            <person name="Miyazaki S."/>
            <person name="Morinaga S."/>
            <person name="Murata T."/>
            <person name="Mueller-Roeber B."/>
            <person name="Nelson D.R."/>
            <person name="Obara M."/>
            <person name="Oguri Y."/>
            <person name="Olmstead R.G."/>
            <person name="Onodera N."/>
            <person name="Petersen B.L."/>
            <person name="Pils B."/>
            <person name="Prigge M."/>
            <person name="Rensing S.A."/>
            <person name="Riano-Pachon D.M."/>
            <person name="Roberts A.W."/>
            <person name="Sato Y."/>
            <person name="Scheller H.V."/>
            <person name="Schulz B."/>
            <person name="Schulz C."/>
            <person name="Shakirov E.V."/>
            <person name="Shibagaki N."/>
            <person name="Shinohara N."/>
            <person name="Shippen D.E."/>
            <person name="Soerensen I."/>
            <person name="Sotooka R."/>
            <person name="Sugimoto N."/>
            <person name="Sugita M."/>
            <person name="Sumikawa N."/>
            <person name="Tanurdzic M."/>
            <person name="Theissen G."/>
            <person name="Ulvskov P."/>
            <person name="Wakazuki S."/>
            <person name="Weng J.K."/>
            <person name="Willats W.W."/>
            <person name="Wipf D."/>
            <person name="Wolf P.G."/>
            <person name="Yang L."/>
            <person name="Zimmer A.D."/>
            <person name="Zhu Q."/>
            <person name="Mitros T."/>
            <person name="Hellsten U."/>
            <person name="Loque D."/>
            <person name="Otillar R."/>
            <person name="Salamov A."/>
            <person name="Schmutz J."/>
            <person name="Shapiro H."/>
            <person name="Lindquist E."/>
            <person name="Lucas S."/>
            <person name="Rokhsar D."/>
            <person name="Grigoriev I.V."/>
        </authorList>
    </citation>
    <scope>NUCLEOTIDE SEQUENCE [LARGE SCALE GENOMIC DNA]</scope>
</reference>
<evidence type="ECO:0000313" key="9">
    <source>
        <dbReference type="Proteomes" id="UP000001514"/>
    </source>
</evidence>
<keyword evidence="3" id="KW-0210">Decarboxylase</keyword>
<accession>D8SNX6</accession>
<dbReference type="GO" id="GO:0006520">
    <property type="term" value="P:amino acid metabolic process"/>
    <property type="evidence" value="ECO:0007669"/>
    <property type="project" value="InterPro"/>
</dbReference>
<dbReference type="KEGG" id="smo:SELMODRAFT_121532"/>
<comment type="cofactor">
    <cofactor evidence="1 6 7">
        <name>pyridoxal 5'-phosphate</name>
        <dbReference type="ChEBI" id="CHEBI:597326"/>
    </cofactor>
</comment>
<name>D8SNX6_SELML</name>
<proteinExistence type="inferred from homology"/>
<dbReference type="Gene3D" id="1.20.1340.10">
    <property type="entry name" value="dopa decarboxylase, N-terminal domain"/>
    <property type="match status" value="1"/>
</dbReference>
<dbReference type="GO" id="GO:0005737">
    <property type="term" value="C:cytoplasm"/>
    <property type="evidence" value="ECO:0000318"/>
    <property type="project" value="GO_Central"/>
</dbReference>
<dbReference type="InterPro" id="IPR002129">
    <property type="entry name" value="PyrdxlP-dep_de-COase"/>
</dbReference>
<dbReference type="InterPro" id="IPR015421">
    <property type="entry name" value="PyrdxlP-dep_Trfase_major"/>
</dbReference>
<protein>
    <submittedName>
        <fullName evidence="8">Uncharacterized protein TYDC3-1</fullName>
    </submittedName>
</protein>
<dbReference type="Gene3D" id="3.40.640.10">
    <property type="entry name" value="Type I PLP-dependent aspartate aminotransferase-like (Major domain)"/>
    <property type="match status" value="1"/>
</dbReference>
<keyword evidence="4 6" id="KW-0663">Pyridoxal phosphate</keyword>
<evidence type="ECO:0000256" key="1">
    <source>
        <dbReference type="ARBA" id="ARBA00001933"/>
    </source>
</evidence>
<dbReference type="SUPFAM" id="SSF53383">
    <property type="entry name" value="PLP-dependent transferases"/>
    <property type="match status" value="1"/>
</dbReference>
<evidence type="ECO:0000256" key="6">
    <source>
        <dbReference type="PIRSR" id="PIRSR602129-50"/>
    </source>
</evidence>
<dbReference type="InterPro" id="IPR010977">
    <property type="entry name" value="Aromatic_deC"/>
</dbReference>
<evidence type="ECO:0000313" key="8">
    <source>
        <dbReference type="EMBL" id="EFJ13869.1"/>
    </source>
</evidence>
<sequence length="417" mass="46414">MDPQEFRAQAHKMVDFIADYYRDVESLPVRSQVTPGYLRSSLPSNAPEEPQSFDTVLDDVKSMIVPGVTHWQNPNFFGFFPSNSSTAGMLGEFLSGGFNVDGSEWATSPAATELEMLVLNWLGKLLNLPDEFLFNRSGNGGGVIHASASEAVLVALLAARGRAISENKAKGLEEQEILSKLLVYTSDQTHPCLHKACVIVGLPKSNLVILPTLATDDCALSLSILKSAVQDSLAKGFIPFFLGATVGTTSSSAIDPLPALADIAKEYGMWFHVDAAYAGNACICPEFRHFLNGVENAHSFNLSANKWLLTNIDCSILWLKFLNLLFFIHTISFQLKTSSIQSRVVNFKDWQVAQGRRFRQVRIILFPLTWDTLFRSLKLWFVMRLYGASGLRSHIRTHINHAKHFEVLVREDSRFEV</sequence>
<dbReference type="eggNOG" id="KOG0628">
    <property type="taxonomic scope" value="Eukaryota"/>
</dbReference>
<evidence type="ECO:0000256" key="3">
    <source>
        <dbReference type="ARBA" id="ARBA00022793"/>
    </source>
</evidence>
<dbReference type="STRING" id="88036.D8SNX6"/>
<dbReference type="PROSITE" id="PS00392">
    <property type="entry name" value="DDC_GAD_HDC_YDC"/>
    <property type="match status" value="1"/>
</dbReference>
<evidence type="ECO:0000256" key="5">
    <source>
        <dbReference type="ARBA" id="ARBA00023239"/>
    </source>
</evidence>
<organism evidence="9">
    <name type="scientific">Selaginella moellendorffii</name>
    <name type="common">Spikemoss</name>
    <dbReference type="NCBI Taxonomy" id="88036"/>
    <lineage>
        <taxon>Eukaryota</taxon>
        <taxon>Viridiplantae</taxon>
        <taxon>Streptophyta</taxon>
        <taxon>Embryophyta</taxon>
        <taxon>Tracheophyta</taxon>
        <taxon>Lycopodiopsida</taxon>
        <taxon>Selaginellales</taxon>
        <taxon>Selaginellaceae</taxon>
        <taxon>Selaginella</taxon>
    </lineage>
</organism>
<dbReference type="Gramene" id="EFJ13869">
    <property type="protein sequence ID" value="EFJ13869"/>
    <property type="gene ID" value="SELMODRAFT_121532"/>
</dbReference>
<dbReference type="GO" id="GO:0016831">
    <property type="term" value="F:carboxy-lyase activity"/>
    <property type="evidence" value="ECO:0000318"/>
    <property type="project" value="GO_Central"/>
</dbReference>
<dbReference type="FunFam" id="1.20.1340.10:FF:000001">
    <property type="entry name" value="Histidine decarboxylase"/>
    <property type="match status" value="1"/>
</dbReference>
<evidence type="ECO:0000256" key="7">
    <source>
        <dbReference type="RuleBase" id="RU000382"/>
    </source>
</evidence>
<dbReference type="InterPro" id="IPR021115">
    <property type="entry name" value="Pyridoxal-P_BS"/>
</dbReference>
<dbReference type="AlphaFoldDB" id="D8SNX6"/>
<feature type="modified residue" description="N6-(pyridoxal phosphate)lysine" evidence="6">
    <location>
        <position position="306"/>
    </location>
</feature>
<dbReference type="InterPro" id="IPR015424">
    <property type="entry name" value="PyrdxlP-dep_Trfase"/>
</dbReference>
<dbReference type="PANTHER" id="PTHR11999">
    <property type="entry name" value="GROUP II PYRIDOXAL-5-PHOSPHATE DECARBOXYLASE"/>
    <property type="match status" value="1"/>
</dbReference>
<dbReference type="GO" id="GO:0019752">
    <property type="term" value="P:carboxylic acid metabolic process"/>
    <property type="evidence" value="ECO:0007669"/>
    <property type="project" value="InterPro"/>
</dbReference>
<comment type="similarity">
    <text evidence="2 7">Belongs to the group II decarboxylase family.</text>
</comment>
<dbReference type="Proteomes" id="UP000001514">
    <property type="component" value="Unassembled WGS sequence"/>
</dbReference>
<gene>
    <name evidence="8" type="primary">TYDC3-1</name>
    <name evidence="8" type="ORF">SELMODRAFT_121532</name>
</gene>
<evidence type="ECO:0000256" key="4">
    <source>
        <dbReference type="ARBA" id="ARBA00022898"/>
    </source>
</evidence>
<dbReference type="InParanoid" id="D8SNX6"/>
<dbReference type="Pfam" id="PF00282">
    <property type="entry name" value="Pyridoxal_deC"/>
    <property type="match status" value="1"/>
</dbReference>
<evidence type="ECO:0000256" key="2">
    <source>
        <dbReference type="ARBA" id="ARBA00009533"/>
    </source>
</evidence>
<dbReference type="EMBL" id="GL377630">
    <property type="protein sequence ID" value="EFJ13869.1"/>
    <property type="molecule type" value="Genomic_DNA"/>
</dbReference>
<dbReference type="HOGENOM" id="CLU_011856_3_1_1"/>
<dbReference type="GO" id="GO:0030170">
    <property type="term" value="F:pyridoxal phosphate binding"/>
    <property type="evidence" value="ECO:0007669"/>
    <property type="project" value="InterPro"/>
</dbReference>
<dbReference type="PRINTS" id="PR00800">
    <property type="entry name" value="YHDCRBOXLASE"/>
</dbReference>
<keyword evidence="9" id="KW-1185">Reference proteome</keyword>